<organism evidence="1 2">
    <name type="scientific">Streptomyces lividans 1326</name>
    <dbReference type="NCBI Taxonomy" id="1200984"/>
    <lineage>
        <taxon>Bacteria</taxon>
        <taxon>Bacillati</taxon>
        <taxon>Actinomycetota</taxon>
        <taxon>Actinomycetes</taxon>
        <taxon>Kitasatosporales</taxon>
        <taxon>Streptomycetaceae</taxon>
        <taxon>Streptomyces</taxon>
    </lineage>
</organism>
<dbReference type="AlphaFoldDB" id="A0A7U9HA52"/>
<protein>
    <submittedName>
        <fullName evidence="1">Uncharacterized protein</fullName>
    </submittedName>
</protein>
<gene>
    <name evidence="1" type="ORF">SLI_2245</name>
</gene>
<proteinExistence type="predicted"/>
<name>A0A7U9HA52_STRLI</name>
<dbReference type="Proteomes" id="UP000014062">
    <property type="component" value="Chromosome"/>
</dbReference>
<reference evidence="2" key="1">
    <citation type="journal article" date="2013" name="Genome Biol. Evol.">
        <title>The genome sequence of Streptomyces lividans 66 reveals a novel tRNA-dependent peptide biosynthetic system within a metal-related genomic island.</title>
        <authorList>
            <person name="Cruz-Morales P."/>
            <person name="Vijgenboom E."/>
            <person name="Iruegas-Bocardo F."/>
            <person name="Girard G."/>
            <person name="Yanez-Guerra L.A."/>
            <person name="Ramos-Aboites H.E."/>
            <person name="Pernodet J.L."/>
            <person name="Anne J."/>
            <person name="van Wezel G.P."/>
            <person name="Barona-Gomez F."/>
        </authorList>
    </citation>
    <scope>NUCLEOTIDE SEQUENCE [LARGE SCALE GENOMIC DNA]</scope>
    <source>
        <strain evidence="2">1326</strain>
    </source>
</reference>
<evidence type="ECO:0000313" key="1">
    <source>
        <dbReference type="EMBL" id="EOY46960.1"/>
    </source>
</evidence>
<accession>A0A7U9HA52</accession>
<evidence type="ECO:0000313" key="2">
    <source>
        <dbReference type="Proteomes" id="UP000014062"/>
    </source>
</evidence>
<sequence>MRGQGHAPRPSPFDLPVGSILLMADTQQVDTEQSGAKGGWADRWDAYEVTRTAGRIEAFAKAHGGAEAQVAHLGERGARIVLVGADGAWGDLVARTHERARKAVEKSGITVHEDFDGEFAAKVTTGRYEWSRMAGIQVGGPSNT</sequence>
<dbReference type="EMBL" id="CM001889">
    <property type="protein sequence ID" value="EOY46960.1"/>
    <property type="molecule type" value="Genomic_DNA"/>
</dbReference>